<gene>
    <name evidence="1" type="ORF">ACFFHF_02460</name>
</gene>
<dbReference type="Proteomes" id="UP001589738">
    <property type="component" value="Unassembled WGS sequence"/>
</dbReference>
<organism evidence="1 2">
    <name type="scientific">Robertmurraya beringensis</name>
    <dbReference type="NCBI Taxonomy" id="641660"/>
    <lineage>
        <taxon>Bacteria</taxon>
        <taxon>Bacillati</taxon>
        <taxon>Bacillota</taxon>
        <taxon>Bacilli</taxon>
        <taxon>Bacillales</taxon>
        <taxon>Bacillaceae</taxon>
        <taxon>Robertmurraya</taxon>
    </lineage>
</organism>
<proteinExistence type="predicted"/>
<comment type="caution">
    <text evidence="1">The sequence shown here is derived from an EMBL/GenBank/DDBJ whole genome shotgun (WGS) entry which is preliminary data.</text>
</comment>
<dbReference type="RefSeq" id="WP_377057556.1">
    <property type="nucleotide sequence ID" value="NZ_JBHLUU010000015.1"/>
</dbReference>
<name>A0ABV6KLH3_9BACI</name>
<keyword evidence="2" id="KW-1185">Reference proteome</keyword>
<reference evidence="1 2" key="1">
    <citation type="submission" date="2024-09" db="EMBL/GenBank/DDBJ databases">
        <authorList>
            <person name="Sun Q."/>
            <person name="Mori K."/>
        </authorList>
    </citation>
    <scope>NUCLEOTIDE SEQUENCE [LARGE SCALE GENOMIC DNA]</scope>
    <source>
        <strain evidence="1 2">CGMCC 1.9126</strain>
    </source>
</reference>
<protein>
    <submittedName>
        <fullName evidence="1">DUF2953 domain-containing protein</fullName>
    </submittedName>
</protein>
<evidence type="ECO:0000313" key="2">
    <source>
        <dbReference type="Proteomes" id="UP001589738"/>
    </source>
</evidence>
<dbReference type="Pfam" id="PF11167">
    <property type="entry name" value="DUF2953"/>
    <property type="match status" value="1"/>
</dbReference>
<dbReference type="InterPro" id="IPR021338">
    <property type="entry name" value="DUF2953"/>
</dbReference>
<accession>A0ABV6KLH3</accession>
<evidence type="ECO:0000313" key="1">
    <source>
        <dbReference type="EMBL" id="MFC0474157.1"/>
    </source>
</evidence>
<sequence length="231" mass="26307">MKWLLLILIILLLLFLLILFLKLKVFIDFYHGQDDDHLRIKFKALFGLIQYKLEIPVIQIDDDSPTVVVKTKKEPGAKEQVKDEETSKFTPKEILNSFKDFEVLIQHVVGLHTIIRKFLKKVTIKDIKWDSVIGVGNAAYTGMITGAFWAAKGSLIGVLSAYMRMRNLPQITVTPHFQMAISQTSFTCMIQFRIGHAMLAGIKLIKFWKGGRPNFKTKPLSALSNEKSKSV</sequence>
<dbReference type="EMBL" id="JBHLUU010000015">
    <property type="protein sequence ID" value="MFC0474157.1"/>
    <property type="molecule type" value="Genomic_DNA"/>
</dbReference>